<dbReference type="PROSITE" id="PS51257">
    <property type="entry name" value="PROKAR_LIPOPROTEIN"/>
    <property type="match status" value="1"/>
</dbReference>
<organism evidence="2 3">
    <name type="scientific">Flavobacterium nakdongensis</name>
    <dbReference type="NCBI Taxonomy" id="3073563"/>
    <lineage>
        <taxon>Bacteria</taxon>
        <taxon>Pseudomonadati</taxon>
        <taxon>Bacteroidota</taxon>
        <taxon>Flavobacteriia</taxon>
        <taxon>Flavobacteriales</taxon>
        <taxon>Flavobacteriaceae</taxon>
        <taxon>Flavobacterium</taxon>
    </lineage>
</organism>
<evidence type="ECO:0000259" key="1">
    <source>
        <dbReference type="Pfam" id="PF20243"/>
    </source>
</evidence>
<keyword evidence="3" id="KW-1185">Reference proteome</keyword>
<proteinExistence type="predicted"/>
<sequence length="265" mass="28890">MILKHIKFAVVACASLFIFSCSKDDAEGITGQGNLKVEFDNIYGGADILPTATYTNSNGEVIKITRAQYIVSNIVLIREDGSTYTVPKSQSYFIINELTASSLLLNLPNIPAGNYNKIKFGIGVDQEQFNLGATGQGDFLAQAQNEGMMWSWSAGYKFVAFEGKFTSSTVTSETTFMVHTGKTGTDYNYTEVTLNFPDLAKVRTTITPQVHIMADLKHILDGTNKVSLTESNAMGMGAMIMSGTKLPLITGNLVNMFSVHHVHND</sequence>
<accession>A0ABY9RBW6</accession>
<dbReference type="InterPro" id="IPR046863">
    <property type="entry name" value="MbnP-like_dom"/>
</dbReference>
<name>A0ABY9RBW6_9FLAO</name>
<dbReference type="Proteomes" id="UP001180481">
    <property type="component" value="Chromosome"/>
</dbReference>
<feature type="domain" description="Copper-binding protein MbnP-like" evidence="1">
    <location>
        <begin position="33"/>
        <end position="231"/>
    </location>
</feature>
<reference evidence="2" key="1">
    <citation type="submission" date="2023-09" db="EMBL/GenBank/DDBJ databases">
        <title>Flavobacterium sp. 20NA77.7 isolated from freshwater.</title>
        <authorList>
            <person name="Le V."/>
            <person name="Ko S.-R."/>
            <person name="Ahn C.-Y."/>
            <person name="Oh H.-M."/>
        </authorList>
    </citation>
    <scope>NUCLEOTIDE SEQUENCE</scope>
    <source>
        <strain evidence="2">20NA77.7</strain>
    </source>
</reference>
<dbReference type="Pfam" id="PF20243">
    <property type="entry name" value="MbnP"/>
    <property type="match status" value="1"/>
</dbReference>
<protein>
    <recommendedName>
        <fullName evidence="1">Copper-binding protein MbnP-like domain-containing protein</fullName>
    </recommendedName>
</protein>
<dbReference type="EMBL" id="CP133721">
    <property type="protein sequence ID" value="WMW78304.1"/>
    <property type="molecule type" value="Genomic_DNA"/>
</dbReference>
<gene>
    <name evidence="2" type="ORF">RF683_02335</name>
</gene>
<evidence type="ECO:0000313" key="2">
    <source>
        <dbReference type="EMBL" id="WMW78304.1"/>
    </source>
</evidence>
<evidence type="ECO:0000313" key="3">
    <source>
        <dbReference type="Proteomes" id="UP001180481"/>
    </source>
</evidence>
<dbReference type="RefSeq" id="WP_309532620.1">
    <property type="nucleotide sequence ID" value="NZ_CP133721.1"/>
</dbReference>